<reference evidence="3" key="1">
    <citation type="submission" date="2016-10" db="EMBL/GenBank/DDBJ databases">
        <authorList>
            <person name="Varghese N."/>
            <person name="Submissions S."/>
        </authorList>
    </citation>
    <scope>NUCLEOTIDE SEQUENCE [LARGE SCALE GENOMIC DNA]</scope>
    <source>
        <strain evidence="3">CGMCC 4.7047</strain>
    </source>
</reference>
<proteinExistence type="predicted"/>
<feature type="signal peptide" evidence="1">
    <location>
        <begin position="1"/>
        <end position="18"/>
    </location>
</feature>
<dbReference type="STRING" id="1176198.SAMN05444716_10573"/>
<name>A0A1I6TXW9_9ACTN</name>
<evidence type="ECO:0000313" key="2">
    <source>
        <dbReference type="EMBL" id="SFS93984.1"/>
    </source>
</evidence>
<keyword evidence="1" id="KW-0732">Signal</keyword>
<keyword evidence="3" id="KW-1185">Reference proteome</keyword>
<evidence type="ECO:0008006" key="4">
    <source>
        <dbReference type="Google" id="ProtNLM"/>
    </source>
</evidence>
<evidence type="ECO:0000256" key="1">
    <source>
        <dbReference type="SAM" id="SignalP"/>
    </source>
</evidence>
<protein>
    <recommendedName>
        <fullName evidence="4">Flp pilus-assembly TadG-like N-terminal domain-containing protein</fullName>
    </recommendedName>
</protein>
<organism evidence="2 3">
    <name type="scientific">Streptomyces harbinensis</name>
    <dbReference type="NCBI Taxonomy" id="1176198"/>
    <lineage>
        <taxon>Bacteria</taxon>
        <taxon>Bacillati</taxon>
        <taxon>Actinomycetota</taxon>
        <taxon>Actinomycetes</taxon>
        <taxon>Kitasatosporales</taxon>
        <taxon>Streptomycetaceae</taxon>
        <taxon>Streptomyces</taxon>
    </lineage>
</organism>
<gene>
    <name evidence="2" type="ORF">SAMN05444716_10573</name>
</gene>
<dbReference type="Proteomes" id="UP000198873">
    <property type="component" value="Unassembled WGS sequence"/>
</dbReference>
<dbReference type="EMBL" id="FPAB01000005">
    <property type="protein sequence ID" value="SFS93984.1"/>
    <property type="molecule type" value="Genomic_DNA"/>
</dbReference>
<sequence>MVTLTLLAAFLFLVFAQAAVVRSEGQSAADAAALAAAQEARDRLLDGGGDWGDIVAGDGFAVGSACEAAARLAGRNNATVASCDPDRARTGYTVTVETGRTVGDSLIPGTEQQTAQARATAVIRGLCDVDTDEEDLVELRCEEDRRWSFDPQDEETWPDARDLFRVYLDE</sequence>
<dbReference type="AlphaFoldDB" id="A0A1I6TXW9"/>
<evidence type="ECO:0000313" key="3">
    <source>
        <dbReference type="Proteomes" id="UP000198873"/>
    </source>
</evidence>
<feature type="chain" id="PRO_5044373239" description="Flp pilus-assembly TadG-like N-terminal domain-containing protein" evidence="1">
    <location>
        <begin position="19"/>
        <end position="170"/>
    </location>
</feature>
<accession>A0A1I6TXW9</accession>